<dbReference type="Gene3D" id="2.40.50.140">
    <property type="entry name" value="Nucleic acid-binding proteins"/>
    <property type="match status" value="1"/>
</dbReference>
<dbReference type="EC" id="6.1.1.6" evidence="1 8"/>
<gene>
    <name evidence="10" type="ORF">A2W58_03760</name>
</gene>
<dbReference type="InterPro" id="IPR012340">
    <property type="entry name" value="NA-bd_OB-fold"/>
</dbReference>
<evidence type="ECO:0000313" key="10">
    <source>
        <dbReference type="EMBL" id="OHA93230.1"/>
    </source>
</evidence>
<dbReference type="InterPro" id="IPR004364">
    <property type="entry name" value="Aa-tRNA-synt_II"/>
</dbReference>
<evidence type="ECO:0000256" key="7">
    <source>
        <dbReference type="ARBA" id="ARBA00048573"/>
    </source>
</evidence>
<keyword evidence="4" id="KW-0547">Nucleotide-binding</keyword>
<dbReference type="GO" id="GO:0046872">
    <property type="term" value="F:metal ion binding"/>
    <property type="evidence" value="ECO:0007669"/>
    <property type="project" value="UniProtKB-KW"/>
</dbReference>
<dbReference type="GO" id="GO:0006430">
    <property type="term" value="P:lysyl-tRNA aminoacylation"/>
    <property type="evidence" value="ECO:0007669"/>
    <property type="project" value="InterPro"/>
</dbReference>
<keyword evidence="6" id="KW-0030">Aminoacyl-tRNA synthetase</keyword>
<keyword evidence="5" id="KW-0067">ATP-binding</keyword>
<keyword evidence="2 10" id="KW-0436">Ligase</keyword>
<dbReference type="Pfam" id="PF00152">
    <property type="entry name" value="tRNA-synt_2"/>
    <property type="match status" value="1"/>
</dbReference>
<dbReference type="GO" id="GO:0005524">
    <property type="term" value="F:ATP binding"/>
    <property type="evidence" value="ECO:0007669"/>
    <property type="project" value="UniProtKB-KW"/>
</dbReference>
<dbReference type="InterPro" id="IPR045864">
    <property type="entry name" value="aa-tRNA-synth_II/BPL/LPL"/>
</dbReference>
<dbReference type="InterPro" id="IPR002313">
    <property type="entry name" value="Lys-tRNA-ligase_II"/>
</dbReference>
<dbReference type="PANTHER" id="PTHR42918">
    <property type="entry name" value="LYSYL-TRNA SYNTHETASE"/>
    <property type="match status" value="1"/>
</dbReference>
<dbReference type="InterPro" id="IPR004365">
    <property type="entry name" value="NA-bd_OB_tRNA"/>
</dbReference>
<dbReference type="CDD" id="cd04322">
    <property type="entry name" value="LysRS_N"/>
    <property type="match status" value="1"/>
</dbReference>
<keyword evidence="8" id="KW-0460">Magnesium</keyword>
<evidence type="ECO:0000259" key="9">
    <source>
        <dbReference type="PROSITE" id="PS50862"/>
    </source>
</evidence>
<organism evidence="10 11">
    <name type="scientific">Candidatus Zambryskibacteria bacterium RIFCSPHIGHO2_02_38_10.5</name>
    <dbReference type="NCBI Taxonomy" id="1802742"/>
    <lineage>
        <taxon>Bacteria</taxon>
        <taxon>Candidatus Zambryskiibacteriota</taxon>
    </lineage>
</organism>
<feature type="domain" description="Aminoacyl-transfer RNA synthetases class-II family profile" evidence="9">
    <location>
        <begin position="185"/>
        <end position="489"/>
    </location>
</feature>
<reference evidence="10 11" key="1">
    <citation type="journal article" date="2016" name="Nat. Commun.">
        <title>Thousands of microbial genomes shed light on interconnected biogeochemical processes in an aquifer system.</title>
        <authorList>
            <person name="Anantharaman K."/>
            <person name="Brown C.T."/>
            <person name="Hug L.A."/>
            <person name="Sharon I."/>
            <person name="Castelle C.J."/>
            <person name="Probst A.J."/>
            <person name="Thomas B.C."/>
            <person name="Singh A."/>
            <person name="Wilkins M.J."/>
            <person name="Karaoz U."/>
            <person name="Brodie E.L."/>
            <person name="Williams K.H."/>
            <person name="Hubbard S.S."/>
            <person name="Banfield J.F."/>
        </authorList>
    </citation>
    <scope>NUCLEOTIDE SEQUENCE [LARGE SCALE GENOMIC DNA]</scope>
</reference>
<dbReference type="NCBIfam" id="TIGR00499">
    <property type="entry name" value="lysS_bact"/>
    <property type="match status" value="1"/>
</dbReference>
<dbReference type="InterPro" id="IPR006195">
    <property type="entry name" value="aa-tRNA-synth_II"/>
</dbReference>
<keyword evidence="3 8" id="KW-0479">Metal-binding</keyword>
<dbReference type="Gene3D" id="3.30.930.10">
    <property type="entry name" value="Bira Bifunctional Protein, Domain 2"/>
    <property type="match status" value="1"/>
</dbReference>
<dbReference type="NCBIfam" id="NF001756">
    <property type="entry name" value="PRK00484.1"/>
    <property type="match status" value="1"/>
</dbReference>
<dbReference type="GO" id="GO:0000049">
    <property type="term" value="F:tRNA binding"/>
    <property type="evidence" value="ECO:0007669"/>
    <property type="project" value="TreeGrafter"/>
</dbReference>
<comment type="catalytic activity">
    <reaction evidence="7 8">
        <text>tRNA(Lys) + L-lysine + ATP = L-lysyl-tRNA(Lys) + AMP + diphosphate</text>
        <dbReference type="Rhea" id="RHEA:20792"/>
        <dbReference type="Rhea" id="RHEA-COMP:9696"/>
        <dbReference type="Rhea" id="RHEA-COMP:9697"/>
        <dbReference type="ChEBI" id="CHEBI:30616"/>
        <dbReference type="ChEBI" id="CHEBI:32551"/>
        <dbReference type="ChEBI" id="CHEBI:33019"/>
        <dbReference type="ChEBI" id="CHEBI:78442"/>
        <dbReference type="ChEBI" id="CHEBI:78529"/>
        <dbReference type="ChEBI" id="CHEBI:456215"/>
        <dbReference type="EC" id="6.1.1.6"/>
    </reaction>
</comment>
<evidence type="ECO:0000256" key="5">
    <source>
        <dbReference type="ARBA" id="ARBA00022840"/>
    </source>
</evidence>
<dbReference type="EMBL" id="MHVL01000024">
    <property type="protein sequence ID" value="OHA93230.1"/>
    <property type="molecule type" value="Genomic_DNA"/>
</dbReference>
<accession>A0A1G2T7K3</accession>
<dbReference type="PROSITE" id="PS50862">
    <property type="entry name" value="AA_TRNA_LIGASE_II"/>
    <property type="match status" value="1"/>
</dbReference>
<evidence type="ECO:0000313" key="11">
    <source>
        <dbReference type="Proteomes" id="UP000179264"/>
    </source>
</evidence>
<comment type="caution">
    <text evidence="10">The sequence shown here is derived from an EMBL/GenBank/DDBJ whole genome shotgun (WGS) entry which is preliminary data.</text>
</comment>
<protein>
    <recommendedName>
        <fullName evidence="1 8">Lysine--tRNA ligase</fullName>
        <ecNumber evidence="1 8">6.1.1.6</ecNumber>
    </recommendedName>
</protein>
<evidence type="ECO:0000256" key="2">
    <source>
        <dbReference type="ARBA" id="ARBA00022598"/>
    </source>
</evidence>
<evidence type="ECO:0000256" key="3">
    <source>
        <dbReference type="ARBA" id="ARBA00022723"/>
    </source>
</evidence>
<dbReference type="SUPFAM" id="SSF50249">
    <property type="entry name" value="Nucleic acid-binding proteins"/>
    <property type="match status" value="1"/>
</dbReference>
<dbReference type="InterPro" id="IPR018149">
    <property type="entry name" value="Lys-tRNA-synth_II_C"/>
</dbReference>
<comment type="cofactor">
    <cofactor evidence="8">
        <name>Mg(2+)</name>
        <dbReference type="ChEBI" id="CHEBI:18420"/>
    </cofactor>
    <text evidence="8">Binds 3 Mg(2+) ions per subunit.</text>
</comment>
<proteinExistence type="predicted"/>
<evidence type="ECO:0000256" key="1">
    <source>
        <dbReference type="ARBA" id="ARBA00013166"/>
    </source>
</evidence>
<dbReference type="AlphaFoldDB" id="A0A1G2T7K3"/>
<dbReference type="SUPFAM" id="SSF55681">
    <property type="entry name" value="Class II aaRS and biotin synthetases"/>
    <property type="match status" value="1"/>
</dbReference>
<evidence type="ECO:0000256" key="4">
    <source>
        <dbReference type="ARBA" id="ARBA00022741"/>
    </source>
</evidence>
<dbReference type="GO" id="GO:0004824">
    <property type="term" value="F:lysine-tRNA ligase activity"/>
    <property type="evidence" value="ECO:0007669"/>
    <property type="project" value="UniProtKB-EC"/>
</dbReference>
<dbReference type="Pfam" id="PF01336">
    <property type="entry name" value="tRNA_anti-codon"/>
    <property type="match status" value="1"/>
</dbReference>
<dbReference type="PRINTS" id="PR00982">
    <property type="entry name" value="TRNASYNTHLYS"/>
</dbReference>
<dbReference type="Proteomes" id="UP000179264">
    <property type="component" value="Unassembled WGS sequence"/>
</dbReference>
<name>A0A1G2T7K3_9BACT</name>
<evidence type="ECO:0000256" key="6">
    <source>
        <dbReference type="ARBA" id="ARBA00023146"/>
    </source>
</evidence>
<dbReference type="GO" id="GO:0005829">
    <property type="term" value="C:cytosol"/>
    <property type="evidence" value="ECO:0007669"/>
    <property type="project" value="TreeGrafter"/>
</dbReference>
<dbReference type="PANTHER" id="PTHR42918:SF15">
    <property type="entry name" value="LYSINE--TRNA LIGASE, CHLOROPLASTIC_MITOCHONDRIAL"/>
    <property type="match status" value="1"/>
</dbReference>
<sequence length="491" mass="56253">MASLEEIRQARLTKLQILKERGINPYPSKVPRDFPIDFLKKNFDKQTEQGRPVSIAGRVMALRGQGAILFAVLFDGTARIQAIIKKDVMNSPMSDIGESSFELFVDTVDVGDFISVTGVPMLSERGEQSVMAESWVMATKSLLPLPEKWHGLQDVDERYRKRYLDFLMNPELRELIVKKSKFWDATRQFMKNTGFLEVETPTLETTTGGAEATPFETHHNDFDLDLYLRISVGELWQKRLMAGGFPKTFEIGRVYRNEGTSPEHLQEFTNMEFYWAFADFNDGMELVREMYIEIAKEVFGKTKFTSGGHTFDLVDEWKKIDYCQEVLKQTGIDVLTEKEEEMMKKLDELGVKYEGQNRERLTDTLWKYCRKSISGPAYLINHPTVVAPLSKSNPDGLTTQRFQPIIAGSEVGNGYSELNDPIDQKKRFDEQKILLEAGDTEAMMQDNEFVEMLEYGMPPTCGFGFGERLFAILADKSLRESQTFPLMRPKI</sequence>
<evidence type="ECO:0000256" key="8">
    <source>
        <dbReference type="RuleBase" id="RU000336"/>
    </source>
</evidence>
<dbReference type="InterPro" id="IPR044136">
    <property type="entry name" value="Lys-tRNA-ligase_II_N"/>
</dbReference>